<keyword evidence="6" id="KW-0010">Activator</keyword>
<dbReference type="GO" id="GO:0000785">
    <property type="term" value="C:chromatin"/>
    <property type="evidence" value="ECO:0007669"/>
    <property type="project" value="TreeGrafter"/>
</dbReference>
<comment type="subcellular location">
    <subcellularLocation>
        <location evidence="1">Nucleus</location>
    </subcellularLocation>
</comment>
<evidence type="ECO:0000256" key="6">
    <source>
        <dbReference type="ARBA" id="ARBA00023159"/>
    </source>
</evidence>
<evidence type="ECO:0000256" key="5">
    <source>
        <dbReference type="ARBA" id="ARBA00023125"/>
    </source>
</evidence>
<keyword evidence="4" id="KW-0805">Transcription regulation</keyword>
<evidence type="ECO:0000259" key="10">
    <source>
        <dbReference type="PROSITE" id="PS50118"/>
    </source>
</evidence>
<protein>
    <recommendedName>
        <fullName evidence="10">HMG box domain-containing protein</fullName>
    </recommendedName>
</protein>
<evidence type="ECO:0000313" key="11">
    <source>
        <dbReference type="Ensembl" id="ENSMMOP00000008931.1"/>
    </source>
</evidence>
<dbReference type="InterPro" id="IPR024940">
    <property type="entry name" value="TCF/LEF"/>
</dbReference>
<evidence type="ECO:0000256" key="1">
    <source>
        <dbReference type="ARBA" id="ARBA00004123"/>
    </source>
</evidence>
<reference evidence="11" key="1">
    <citation type="submission" date="2025-08" db="UniProtKB">
        <authorList>
            <consortium name="Ensembl"/>
        </authorList>
    </citation>
    <scope>IDENTIFICATION</scope>
</reference>
<evidence type="ECO:0000256" key="4">
    <source>
        <dbReference type="ARBA" id="ARBA00023015"/>
    </source>
</evidence>
<keyword evidence="3" id="KW-0879">Wnt signaling pathway</keyword>
<dbReference type="GO" id="GO:0000978">
    <property type="term" value="F:RNA polymerase II cis-regulatory region sequence-specific DNA binding"/>
    <property type="evidence" value="ECO:0007669"/>
    <property type="project" value="TreeGrafter"/>
</dbReference>
<dbReference type="PANTHER" id="PTHR10373:SF38">
    <property type="entry name" value="PROTEIN PANGOLIN, ISOFORM J"/>
    <property type="match status" value="1"/>
</dbReference>
<dbReference type="Ensembl" id="ENSMMOT00000009089.1">
    <property type="protein sequence ID" value="ENSMMOP00000008931.1"/>
    <property type="gene ID" value="ENSMMOG00000006896.1"/>
</dbReference>
<dbReference type="PROSITE" id="PS50118">
    <property type="entry name" value="HMG_BOX_2"/>
    <property type="match status" value="1"/>
</dbReference>
<evidence type="ECO:0000256" key="9">
    <source>
        <dbReference type="PROSITE-ProRule" id="PRU00267"/>
    </source>
</evidence>
<dbReference type="Pfam" id="PF00505">
    <property type="entry name" value="HMG_box"/>
    <property type="match status" value="1"/>
</dbReference>
<comment type="similarity">
    <text evidence="2">Belongs to the TCF/LEF family.</text>
</comment>
<evidence type="ECO:0000256" key="2">
    <source>
        <dbReference type="ARBA" id="ARBA00006569"/>
    </source>
</evidence>
<proteinExistence type="inferred from homology"/>
<keyword evidence="8 9" id="KW-0539">Nucleus</keyword>
<accession>A0A3Q3VZI7</accession>
<keyword evidence="12" id="KW-1185">Reference proteome</keyword>
<keyword evidence="5 9" id="KW-0238">DNA-binding</keyword>
<dbReference type="InterPro" id="IPR036910">
    <property type="entry name" value="HMG_box_dom_sf"/>
</dbReference>
<dbReference type="PANTHER" id="PTHR10373">
    <property type="entry name" value="TRANSCRIPTION FACTOR 7 FAMILY MEMBER"/>
    <property type="match status" value="1"/>
</dbReference>
<evidence type="ECO:0000256" key="7">
    <source>
        <dbReference type="ARBA" id="ARBA00023163"/>
    </source>
</evidence>
<dbReference type="SUPFAM" id="SSF47095">
    <property type="entry name" value="HMG-box"/>
    <property type="match status" value="1"/>
</dbReference>
<feature type="domain" description="HMG box" evidence="10">
    <location>
        <begin position="97"/>
        <end position="165"/>
    </location>
</feature>
<dbReference type="AlphaFoldDB" id="A0A3Q3VZI7"/>
<evidence type="ECO:0000256" key="8">
    <source>
        <dbReference type="ARBA" id="ARBA00023242"/>
    </source>
</evidence>
<evidence type="ECO:0000256" key="3">
    <source>
        <dbReference type="ARBA" id="ARBA00022687"/>
    </source>
</evidence>
<dbReference type="GO" id="GO:1990907">
    <property type="term" value="C:beta-catenin-TCF complex"/>
    <property type="evidence" value="ECO:0007669"/>
    <property type="project" value="TreeGrafter"/>
</dbReference>
<sequence>MDRIDLSSARESAIYDQLPPLPFLPTWPEFPTQPQPGGYDGFLSQGAAPYTMAAPITYDELQCQQDTTYPGPSYTLSVLSCRKQKKRRQKEENEIYITKPPNAFMLFMKEQRPNVGPLVRSKGSAAVNAFLGQKWKSLSEQAQAKYYDEAERLRLLHKQQHPEWSNRENYVRMTCSHTSLGFNRRHPTASVCFCVGQKDDHKGQKKGCQKGWR</sequence>
<dbReference type="SMART" id="SM00398">
    <property type="entry name" value="HMG"/>
    <property type="match status" value="1"/>
</dbReference>
<dbReference type="Gene3D" id="1.10.30.10">
    <property type="entry name" value="High mobility group box domain"/>
    <property type="match status" value="1"/>
</dbReference>
<dbReference type="GO" id="GO:0000981">
    <property type="term" value="F:DNA-binding transcription factor activity, RNA polymerase II-specific"/>
    <property type="evidence" value="ECO:0007669"/>
    <property type="project" value="TreeGrafter"/>
</dbReference>
<name>A0A3Q3VZI7_MOLML</name>
<keyword evidence="7" id="KW-0804">Transcription</keyword>
<dbReference type="GO" id="GO:0060070">
    <property type="term" value="P:canonical Wnt signaling pathway"/>
    <property type="evidence" value="ECO:0007669"/>
    <property type="project" value="TreeGrafter"/>
</dbReference>
<dbReference type="STRING" id="94237.ENSMMOP00000008931"/>
<dbReference type="Proteomes" id="UP000261620">
    <property type="component" value="Unplaced"/>
</dbReference>
<dbReference type="InterPro" id="IPR009071">
    <property type="entry name" value="HMG_box_dom"/>
</dbReference>
<feature type="DNA-binding region" description="HMG box" evidence="9">
    <location>
        <begin position="97"/>
        <end position="165"/>
    </location>
</feature>
<evidence type="ECO:0000313" key="12">
    <source>
        <dbReference type="Proteomes" id="UP000261620"/>
    </source>
</evidence>
<organism evidence="11 12">
    <name type="scientific">Mola mola</name>
    <name type="common">Ocean sunfish</name>
    <name type="synonym">Tetraodon mola</name>
    <dbReference type="NCBI Taxonomy" id="94237"/>
    <lineage>
        <taxon>Eukaryota</taxon>
        <taxon>Metazoa</taxon>
        <taxon>Chordata</taxon>
        <taxon>Craniata</taxon>
        <taxon>Vertebrata</taxon>
        <taxon>Euteleostomi</taxon>
        <taxon>Actinopterygii</taxon>
        <taxon>Neopterygii</taxon>
        <taxon>Teleostei</taxon>
        <taxon>Neoteleostei</taxon>
        <taxon>Acanthomorphata</taxon>
        <taxon>Eupercaria</taxon>
        <taxon>Tetraodontiformes</taxon>
        <taxon>Molidae</taxon>
        <taxon>Mola</taxon>
    </lineage>
</organism>
<reference evidence="11" key="2">
    <citation type="submission" date="2025-09" db="UniProtKB">
        <authorList>
            <consortium name="Ensembl"/>
        </authorList>
    </citation>
    <scope>IDENTIFICATION</scope>
</reference>